<protein>
    <recommendedName>
        <fullName evidence="5">Cell division protein FtsL</fullName>
    </recommendedName>
</protein>
<keyword evidence="2" id="KW-1133">Transmembrane helix</keyword>
<gene>
    <name evidence="3" type="ORF">A2Y62_17165</name>
</gene>
<dbReference type="STRING" id="1817863.A2Y62_17165"/>
<evidence type="ECO:0000256" key="1">
    <source>
        <dbReference type="SAM" id="Coils"/>
    </source>
</evidence>
<dbReference type="Proteomes" id="UP000178943">
    <property type="component" value="Unassembled WGS sequence"/>
</dbReference>
<dbReference type="AlphaFoldDB" id="A0A1F5VGJ6"/>
<dbReference type="EMBL" id="MFGW01000180">
    <property type="protein sequence ID" value="OGF62378.1"/>
    <property type="molecule type" value="Genomic_DNA"/>
</dbReference>
<evidence type="ECO:0000313" key="3">
    <source>
        <dbReference type="EMBL" id="OGF62378.1"/>
    </source>
</evidence>
<keyword evidence="2" id="KW-0472">Membrane</keyword>
<comment type="caution">
    <text evidence="3">The sequence shown here is derived from an EMBL/GenBank/DDBJ whole genome shotgun (WGS) entry which is preliminary data.</text>
</comment>
<keyword evidence="1" id="KW-0175">Coiled coil</keyword>
<organism evidence="3 4">
    <name type="scientific">Candidatus Fischerbacteria bacterium RBG_13_37_8</name>
    <dbReference type="NCBI Taxonomy" id="1817863"/>
    <lineage>
        <taxon>Bacteria</taxon>
        <taxon>Candidatus Fischeribacteriota</taxon>
    </lineage>
</organism>
<evidence type="ECO:0008006" key="5">
    <source>
        <dbReference type="Google" id="ProtNLM"/>
    </source>
</evidence>
<feature type="coiled-coil region" evidence="1">
    <location>
        <begin position="57"/>
        <end position="91"/>
    </location>
</feature>
<evidence type="ECO:0000313" key="4">
    <source>
        <dbReference type="Proteomes" id="UP000178943"/>
    </source>
</evidence>
<name>A0A1F5VGJ6_9BACT</name>
<keyword evidence="2" id="KW-0812">Transmembrane</keyword>
<sequence length="134" mass="15873">MIVRRIDAAYIQSKQFENEELKKERDPLTFMELFICTISMLIILTGLIFYSWRSLEQLRSQYELRDLENTLRQLKAENQKLILEVEYLSSAERIDQIVVKDMGLKPTELNRIIMIKEPQGVKGEQLRLAKKIIK</sequence>
<evidence type="ECO:0000256" key="2">
    <source>
        <dbReference type="SAM" id="Phobius"/>
    </source>
</evidence>
<feature type="transmembrane region" description="Helical" evidence="2">
    <location>
        <begin position="30"/>
        <end position="52"/>
    </location>
</feature>
<accession>A0A1F5VGJ6</accession>
<reference evidence="3 4" key="1">
    <citation type="journal article" date="2016" name="Nat. Commun.">
        <title>Thousands of microbial genomes shed light on interconnected biogeochemical processes in an aquifer system.</title>
        <authorList>
            <person name="Anantharaman K."/>
            <person name="Brown C.T."/>
            <person name="Hug L.A."/>
            <person name="Sharon I."/>
            <person name="Castelle C.J."/>
            <person name="Probst A.J."/>
            <person name="Thomas B.C."/>
            <person name="Singh A."/>
            <person name="Wilkins M.J."/>
            <person name="Karaoz U."/>
            <person name="Brodie E.L."/>
            <person name="Williams K.H."/>
            <person name="Hubbard S.S."/>
            <person name="Banfield J.F."/>
        </authorList>
    </citation>
    <scope>NUCLEOTIDE SEQUENCE [LARGE SCALE GENOMIC DNA]</scope>
</reference>
<proteinExistence type="predicted"/>